<dbReference type="InterPro" id="IPR027417">
    <property type="entry name" value="P-loop_NTPase"/>
</dbReference>
<dbReference type="Proteomes" id="UP000010466">
    <property type="component" value="Chromosome"/>
</dbReference>
<evidence type="ECO:0000256" key="4">
    <source>
        <dbReference type="ARBA" id="ARBA00022722"/>
    </source>
</evidence>
<dbReference type="NCBIfam" id="TIGR00348">
    <property type="entry name" value="hsdR"/>
    <property type="match status" value="1"/>
</dbReference>
<sequence length="1035" mass="122595">MYRKNMSKLNFNNVNFKNEAEFEESVTKLLLDNGWKNRSFGELNIDNELNNVTEYDLKLNWLRILNYNNVDKLDGKPITEKELDLLINEIESKQNVAQVNSDIIKPNQGLQLKREQKIIPLTLIHKEQLNNDGGKNYFQIARQVRINNSNNVQKRSDIFLLINGIPFIHIELKDADKNIVNAKNQLTNYNKNIYNGIFKFIHIVVAMNPLKMEYSPRNRELKFINWYDETNKNEINNWVDVVKNFLSIPMALELICDYTIPDGNELKILRSYQYYAVKKILDKIKKTDLFAAENDKPIKGGFIWHATGSGKTFTSFKTSSLIIDHNLADLVIFVADRIELVDQTYNEFVKHNKMVTNVSSTKDLQNKTRKNEHQPIIVTSIQKLDRIKEEHKDILDKKRIVLIFDEAHRSTFGQMMSKIKNTFNKKTIIFGFTGTPIFDETPNTYDIFGEKLHSYTLGDAIVQEKVLKFSCKYNIFEDLYKWAFNCNVDNKQKDCSDTLNSLNSTELKQELSELKNNVKYEATKKIEEFNEKSDNLDKLIELEKEINYIYKTDLYKNLVVESILNDWYDLEKSKDFKYKFSSILATSSIDDAIKYFRIFNNYINNLDINDKKRKFKFTALFTKSLDSDESPQKLEKLEEIFKEIYKKYEQDFGSKIINQNEEHELFKKDVSQRLKRINIDENDDSKALNLLIVVNQMLTGFDSKYIQTVYFDKFQESQNLVQSVSRTNRKYDINKEFGRAHFYKLPYHMKKNVEEAFRKYAYENLTEITVSDISVLINVIKSKYKEVEKLFKELNISWFKNIESFDTDDINKTTDLRKSYNHLCEIKRIMNSLNLLSFKWEENGKLMPFDQEVAKRIDVKIYEIGSILANIDSTNCGNPLDDDLKFYNDEVLRDIQARKKQELYDKDFFANLEWELRTCESISLVLSKYCINKYHNWIEEWYNLYRNNDKIRLDDFLELKKQEDKQEILDELAIYGIGKEIIDEFVNNYYIDIEEDINKNNNFEDHIWSKVKSSNGPKYKLRNPIIELIKQYKEK</sequence>
<dbReference type="eggNOG" id="COG0610">
    <property type="taxonomic scope" value="Bacteria"/>
</dbReference>
<keyword evidence="10 11" id="KW-0238">DNA-binding</keyword>
<comment type="function">
    <text evidence="11">Subunit R is required for both nuclease and ATPase activities, but not for modification.</text>
</comment>
<dbReference type="SMART" id="SM00487">
    <property type="entry name" value="DEXDc"/>
    <property type="match status" value="1"/>
</dbReference>
<dbReference type="PANTHER" id="PTHR30195:SF16">
    <property type="entry name" value="TYPE I RESTRICTION ENZYME ENDONUCLEASE SUBUNIT"/>
    <property type="match status" value="1"/>
</dbReference>
<dbReference type="Pfam" id="PF22679">
    <property type="entry name" value="T1R_D3-like"/>
    <property type="match status" value="1"/>
</dbReference>
<dbReference type="CDD" id="cd22332">
    <property type="entry name" value="HsdR_N"/>
    <property type="match status" value="1"/>
</dbReference>
<feature type="domain" description="Helicase ATP-binding" evidence="12">
    <location>
        <begin position="292"/>
        <end position="454"/>
    </location>
</feature>
<dbReference type="GO" id="GO:0032259">
    <property type="term" value="P:methylation"/>
    <property type="evidence" value="ECO:0007669"/>
    <property type="project" value="UniProtKB-KW"/>
</dbReference>
<evidence type="ECO:0000256" key="3">
    <source>
        <dbReference type="ARBA" id="ARBA00011296"/>
    </source>
</evidence>
<dbReference type="SUPFAM" id="SSF52540">
    <property type="entry name" value="P-loop containing nucleoside triphosphate hydrolases"/>
    <property type="match status" value="2"/>
</dbReference>
<dbReference type="InterPro" id="IPR040980">
    <property type="entry name" value="SWI2_SNF2"/>
</dbReference>
<keyword evidence="4" id="KW-0540">Nuclease</keyword>
<evidence type="ECO:0000256" key="11">
    <source>
        <dbReference type="RuleBase" id="RU364115"/>
    </source>
</evidence>
<dbReference type="REBASE" id="58457">
    <property type="entry name" value="McyORF647P"/>
</dbReference>
<dbReference type="GO" id="GO:0009035">
    <property type="term" value="F:type I site-specific deoxyribonuclease activity"/>
    <property type="evidence" value="ECO:0007669"/>
    <property type="project" value="UniProtKB-EC"/>
</dbReference>
<keyword evidence="13" id="KW-0489">Methyltransferase</keyword>
<dbReference type="STRING" id="1246955.MCYN_0649"/>
<dbReference type="Pfam" id="PF18766">
    <property type="entry name" value="SWI2_SNF2"/>
    <property type="match status" value="1"/>
</dbReference>
<dbReference type="InterPro" id="IPR051268">
    <property type="entry name" value="Type-I_R_enzyme_R_subunit"/>
</dbReference>
<keyword evidence="5 11" id="KW-0547">Nucleotide-binding</keyword>
<evidence type="ECO:0000256" key="8">
    <source>
        <dbReference type="ARBA" id="ARBA00022801"/>
    </source>
</evidence>
<keyword evidence="9 11" id="KW-0067">ATP-binding</keyword>
<dbReference type="PANTHER" id="PTHR30195">
    <property type="entry name" value="TYPE I SITE-SPECIFIC DEOXYRIBONUCLEASE PROTEIN SUBUNIT M AND R"/>
    <property type="match status" value="1"/>
</dbReference>
<proteinExistence type="inferred from homology"/>
<dbReference type="InterPro" id="IPR007409">
    <property type="entry name" value="Restrct_endonuc_type1_HsdR_N"/>
</dbReference>
<protein>
    <recommendedName>
        <fullName evidence="11">Type I restriction enzyme endonuclease subunit</fullName>
        <shortName evidence="11">R protein</shortName>
        <ecNumber evidence="11">3.1.21.3</ecNumber>
    </recommendedName>
</protein>
<gene>
    <name evidence="13" type="primary">MCYN0649</name>
    <name evidence="13" type="ordered locus">MCYN_0649</name>
</gene>
<keyword evidence="7" id="KW-0255">Endonuclease</keyword>
<dbReference type="EMBL" id="HF559394">
    <property type="protein sequence ID" value="CCP24381.1"/>
    <property type="molecule type" value="Genomic_DNA"/>
</dbReference>
<evidence type="ECO:0000256" key="10">
    <source>
        <dbReference type="ARBA" id="ARBA00023125"/>
    </source>
</evidence>
<dbReference type="HOGENOM" id="CLU_004848_2_1_14"/>
<dbReference type="PROSITE" id="PS51192">
    <property type="entry name" value="HELICASE_ATP_BIND_1"/>
    <property type="match status" value="1"/>
</dbReference>
<evidence type="ECO:0000313" key="14">
    <source>
        <dbReference type="Proteomes" id="UP000010466"/>
    </source>
</evidence>
<reference evidence="14" key="1">
    <citation type="journal article" date="2013" name="Genome Announc.">
        <title>Complete genome sequence of Mycoplasma cynos strain C142.</title>
        <authorList>
            <person name="Walker C.A."/>
            <person name="Mannering S.A."/>
            <person name="Shields S."/>
            <person name="Blake D.P."/>
            <person name="Brownlie J."/>
        </authorList>
    </citation>
    <scope>NUCLEOTIDE SEQUENCE [LARGE SCALE GENOMIC DNA]</scope>
    <source>
        <strain evidence="14">C142</strain>
    </source>
</reference>
<dbReference type="InterPro" id="IPR055180">
    <property type="entry name" value="HsdR_RecA-like_helicase_dom_2"/>
</dbReference>
<keyword evidence="14" id="KW-1185">Reference proteome</keyword>
<evidence type="ECO:0000256" key="9">
    <source>
        <dbReference type="ARBA" id="ARBA00022840"/>
    </source>
</evidence>
<dbReference type="KEGG" id="mcy:MCYN_0649"/>
<keyword evidence="6 11" id="KW-0680">Restriction system</keyword>
<comment type="catalytic activity">
    <reaction evidence="1 11">
        <text>Endonucleolytic cleavage of DNA to give random double-stranded fragments with terminal 5'-phosphates, ATP is simultaneously hydrolyzed.</text>
        <dbReference type="EC" id="3.1.21.3"/>
    </reaction>
</comment>
<evidence type="ECO:0000313" key="13">
    <source>
        <dbReference type="EMBL" id="CCP24381.1"/>
    </source>
</evidence>
<dbReference type="GO" id="GO:0009307">
    <property type="term" value="P:DNA restriction-modification system"/>
    <property type="evidence" value="ECO:0007669"/>
    <property type="project" value="UniProtKB-KW"/>
</dbReference>
<evidence type="ECO:0000256" key="1">
    <source>
        <dbReference type="ARBA" id="ARBA00000851"/>
    </source>
</evidence>
<dbReference type="Gene3D" id="3.40.50.300">
    <property type="entry name" value="P-loop containing nucleotide triphosphate hydrolases"/>
    <property type="match status" value="2"/>
</dbReference>
<organism evidence="13 14">
    <name type="scientific">Mycoplasmopsis cynos (strain C142)</name>
    <name type="common">Mycoplasma cynos</name>
    <dbReference type="NCBI Taxonomy" id="1246955"/>
    <lineage>
        <taxon>Bacteria</taxon>
        <taxon>Bacillati</taxon>
        <taxon>Mycoplasmatota</taxon>
        <taxon>Mycoplasmoidales</taxon>
        <taxon>Metamycoplasmataceae</taxon>
        <taxon>Mycoplasmopsis</taxon>
    </lineage>
</organism>
<dbReference type="Pfam" id="PF04313">
    <property type="entry name" value="HSDR_N"/>
    <property type="match status" value="1"/>
</dbReference>
<dbReference type="GO" id="GO:0008168">
    <property type="term" value="F:methyltransferase activity"/>
    <property type="evidence" value="ECO:0007669"/>
    <property type="project" value="UniProtKB-KW"/>
</dbReference>
<dbReference type="EC" id="3.1.21.3" evidence="11"/>
<name>L0RXS1_MYCC1</name>
<dbReference type="AlphaFoldDB" id="L0RXS1"/>
<evidence type="ECO:0000256" key="2">
    <source>
        <dbReference type="ARBA" id="ARBA00008598"/>
    </source>
</evidence>
<dbReference type="InterPro" id="IPR004473">
    <property type="entry name" value="Restrct_endonuc_typeI_HsdR"/>
</dbReference>
<comment type="subunit">
    <text evidence="3 11">The type I restriction/modification system is composed of three polypeptides R, M and S.</text>
</comment>
<dbReference type="InterPro" id="IPR014001">
    <property type="entry name" value="Helicase_ATP-bd"/>
</dbReference>
<evidence type="ECO:0000256" key="5">
    <source>
        <dbReference type="ARBA" id="ARBA00022741"/>
    </source>
</evidence>
<evidence type="ECO:0000259" key="12">
    <source>
        <dbReference type="PROSITE" id="PS51192"/>
    </source>
</evidence>
<comment type="similarity">
    <text evidence="2 11">Belongs to the HsdR family.</text>
</comment>
<keyword evidence="8 11" id="KW-0378">Hydrolase</keyword>
<accession>L0RXS1</accession>
<keyword evidence="13" id="KW-0808">Transferase</keyword>
<dbReference type="PATRIC" id="fig|1246955.3.peg.586"/>
<dbReference type="GO" id="GO:0005524">
    <property type="term" value="F:ATP binding"/>
    <property type="evidence" value="ECO:0007669"/>
    <property type="project" value="UniProtKB-KW"/>
</dbReference>
<evidence type="ECO:0000256" key="7">
    <source>
        <dbReference type="ARBA" id="ARBA00022759"/>
    </source>
</evidence>
<dbReference type="Gene3D" id="3.90.1570.50">
    <property type="match status" value="1"/>
</dbReference>
<dbReference type="GO" id="GO:0003677">
    <property type="term" value="F:DNA binding"/>
    <property type="evidence" value="ECO:0007669"/>
    <property type="project" value="UniProtKB-KW"/>
</dbReference>
<evidence type="ECO:0000256" key="6">
    <source>
        <dbReference type="ARBA" id="ARBA00022747"/>
    </source>
</evidence>